<keyword evidence="1" id="KW-0732">Signal</keyword>
<dbReference type="InterPro" id="IPR042230">
    <property type="entry name" value="CusF_sf"/>
</dbReference>
<name>A0ABU6J429_9BURK</name>
<comment type="caution">
    <text evidence="2">The sequence shown here is derived from an EMBL/GenBank/DDBJ whole genome shotgun (WGS) entry which is preliminary data.</text>
</comment>
<evidence type="ECO:0000256" key="1">
    <source>
        <dbReference type="SAM" id="SignalP"/>
    </source>
</evidence>
<evidence type="ECO:0000313" key="3">
    <source>
        <dbReference type="Proteomes" id="UP001352263"/>
    </source>
</evidence>
<dbReference type="Proteomes" id="UP001352263">
    <property type="component" value="Unassembled WGS sequence"/>
</dbReference>
<dbReference type="InterPro" id="IPR021647">
    <property type="entry name" value="CusF_Ec"/>
</dbReference>
<proteinExistence type="predicted"/>
<gene>
    <name evidence="2" type="ORF">RY831_03105</name>
</gene>
<dbReference type="RefSeq" id="WP_326504874.1">
    <property type="nucleotide sequence ID" value="NZ_JAWIIV010000002.1"/>
</dbReference>
<keyword evidence="3" id="KW-1185">Reference proteome</keyword>
<dbReference type="Gene3D" id="2.40.50.320">
    <property type="entry name" value="Copper binding periplasmic protein CusF"/>
    <property type="match status" value="1"/>
</dbReference>
<evidence type="ECO:0000313" key="2">
    <source>
        <dbReference type="EMBL" id="MEC4718120.1"/>
    </source>
</evidence>
<dbReference type="EMBL" id="JAWIIV010000002">
    <property type="protein sequence ID" value="MEC4718120.1"/>
    <property type="molecule type" value="Genomic_DNA"/>
</dbReference>
<reference evidence="2 3" key="1">
    <citation type="submission" date="2023-10" db="EMBL/GenBank/DDBJ databases">
        <title>Noviherbaspirillum sp. CPCC 100848 genome assembly.</title>
        <authorList>
            <person name="Li X.Y."/>
            <person name="Fang X.M."/>
        </authorList>
    </citation>
    <scope>NUCLEOTIDE SEQUENCE [LARGE SCALE GENOMIC DNA]</scope>
    <source>
        <strain evidence="2 3">CPCC 100848</strain>
    </source>
</reference>
<organism evidence="2 3">
    <name type="scientific">Noviherbaspirillum album</name>
    <dbReference type="NCBI Taxonomy" id="3080276"/>
    <lineage>
        <taxon>Bacteria</taxon>
        <taxon>Pseudomonadati</taxon>
        <taxon>Pseudomonadota</taxon>
        <taxon>Betaproteobacteria</taxon>
        <taxon>Burkholderiales</taxon>
        <taxon>Oxalobacteraceae</taxon>
        <taxon>Noviherbaspirillum</taxon>
    </lineage>
</organism>
<protein>
    <submittedName>
        <fullName evidence="2">Copper-binding protein</fullName>
    </submittedName>
</protein>
<feature type="signal peptide" evidence="1">
    <location>
        <begin position="1"/>
        <end position="23"/>
    </location>
</feature>
<feature type="chain" id="PRO_5046237131" evidence="1">
    <location>
        <begin position="24"/>
        <end position="115"/>
    </location>
</feature>
<accession>A0ABU6J429</accession>
<dbReference type="Pfam" id="PF11604">
    <property type="entry name" value="CusF_Ec"/>
    <property type="match status" value="1"/>
</dbReference>
<sequence>MKKIANLAVLTAVLATAPFSLYAASDAAAQASSSGASSAASDAMSEGEIRKVDKDAKKITIKHGELKNLDMPAMTMVFQVKDPAMLDKVKAGDKVSFVAEKVGGQFTVTQIEAKQ</sequence>